<evidence type="ECO:0000313" key="1">
    <source>
        <dbReference type="EMBL" id="NEK19842.1"/>
    </source>
</evidence>
<organism evidence="1 2">
    <name type="scientific">Rhizobium leguminosarum</name>
    <dbReference type="NCBI Taxonomy" id="384"/>
    <lineage>
        <taxon>Bacteria</taxon>
        <taxon>Pseudomonadati</taxon>
        <taxon>Pseudomonadota</taxon>
        <taxon>Alphaproteobacteria</taxon>
        <taxon>Hyphomicrobiales</taxon>
        <taxon>Rhizobiaceae</taxon>
        <taxon>Rhizobium/Agrobacterium group</taxon>
        <taxon>Rhizobium</taxon>
    </lineage>
</organism>
<accession>A0A7K3VSJ4</accession>
<dbReference type="Proteomes" id="UP000471705">
    <property type="component" value="Unassembled WGS sequence"/>
</dbReference>
<comment type="caution">
    <text evidence="1">The sequence shown here is derived from an EMBL/GenBank/DDBJ whole genome shotgun (WGS) entry which is preliminary data.</text>
</comment>
<dbReference type="RefSeq" id="WP_164049913.1">
    <property type="nucleotide sequence ID" value="NZ_WUFV01000033.1"/>
</dbReference>
<gene>
    <name evidence="1" type="ORF">GR257_34310</name>
</gene>
<protein>
    <submittedName>
        <fullName evidence="1">Uncharacterized protein</fullName>
    </submittedName>
</protein>
<name>A0A7K3VSJ4_RHILE</name>
<proteinExistence type="predicted"/>
<dbReference type="EMBL" id="WUFV01000033">
    <property type="protein sequence ID" value="NEK19842.1"/>
    <property type="molecule type" value="Genomic_DNA"/>
</dbReference>
<evidence type="ECO:0000313" key="2">
    <source>
        <dbReference type="Proteomes" id="UP000471705"/>
    </source>
</evidence>
<sequence length="84" mass="9542">MSEPHEDGSEVLHDEEAILLNAVLMWFRYYGVPFDERAADVLCEQAMLLYAEGRGQRYIEDHLIRTFSGLMATRVNAPSSALSH</sequence>
<reference evidence="1 2" key="1">
    <citation type="submission" date="2019-12" db="EMBL/GenBank/DDBJ databases">
        <title>Rhizobium genotypes associated with high levels of biological nitrogen fixation by grain legumes in a temperate-maritime cropping system.</title>
        <authorList>
            <person name="Maluk M."/>
            <person name="Francesc Ferrando Molina F."/>
            <person name="Lopez Del Egido L."/>
            <person name="Lafos M."/>
            <person name="Langarica-Fuentes A."/>
            <person name="Gebre Yohannes G."/>
            <person name="Young M.W."/>
            <person name="Martin P."/>
            <person name="Gantlett R."/>
            <person name="Kenicer G."/>
            <person name="Hawes C."/>
            <person name="Begg G.S."/>
            <person name="Quilliam R.S."/>
            <person name="Squire G.R."/>
            <person name="Poole P.S."/>
            <person name="Young P.W."/>
            <person name="Iannetta P.M."/>
            <person name="James E.K."/>
        </authorList>
    </citation>
    <scope>NUCLEOTIDE SEQUENCE [LARGE SCALE GENOMIC DNA]</scope>
    <source>
        <strain evidence="1 2">JHI54</strain>
    </source>
</reference>
<dbReference type="AlphaFoldDB" id="A0A7K3VSJ4"/>